<proteinExistence type="predicted"/>
<evidence type="ECO:0000259" key="3">
    <source>
        <dbReference type="SMART" id="SM00939"/>
    </source>
</evidence>
<dbReference type="AlphaFoldDB" id="A0A077RAW4"/>
<keyword evidence="1" id="KW-0378">Hydrolase</keyword>
<dbReference type="NCBIfam" id="TIGR00976">
    <property type="entry name" value="CocE_NonD"/>
    <property type="match status" value="1"/>
</dbReference>
<organism evidence="4">
    <name type="scientific">Melanopsichium pennsylvanicum 4</name>
    <dbReference type="NCBI Taxonomy" id="1398559"/>
    <lineage>
        <taxon>Eukaryota</taxon>
        <taxon>Fungi</taxon>
        <taxon>Dikarya</taxon>
        <taxon>Basidiomycota</taxon>
        <taxon>Ustilaginomycotina</taxon>
        <taxon>Ustilaginomycetes</taxon>
        <taxon>Ustilaginales</taxon>
        <taxon>Ustilaginaceae</taxon>
        <taxon>Melanopsichium</taxon>
    </lineage>
</organism>
<dbReference type="Pfam" id="PF08530">
    <property type="entry name" value="PepX_C"/>
    <property type="match status" value="1"/>
</dbReference>
<dbReference type="Pfam" id="PF02129">
    <property type="entry name" value="Peptidase_S15"/>
    <property type="match status" value="1"/>
</dbReference>
<accession>A0A077RAW4</accession>
<dbReference type="PANTHER" id="PTHR43056:SF10">
    <property type="entry name" value="COCE_NOND FAMILY, PUTATIVE (AFU_ORTHOLOGUE AFUA_7G00600)-RELATED"/>
    <property type="match status" value="1"/>
</dbReference>
<evidence type="ECO:0000256" key="1">
    <source>
        <dbReference type="ARBA" id="ARBA00022801"/>
    </source>
</evidence>
<dbReference type="InterPro" id="IPR000383">
    <property type="entry name" value="Xaa-Pro-like_dom"/>
</dbReference>
<dbReference type="SUPFAM" id="SSF49785">
    <property type="entry name" value="Galactose-binding domain-like"/>
    <property type="match status" value="1"/>
</dbReference>
<dbReference type="InterPro" id="IPR005674">
    <property type="entry name" value="CocE/Ser_esterase"/>
</dbReference>
<feature type="domain" description="Xaa-Pro dipeptidyl-peptidase C-terminal" evidence="3">
    <location>
        <begin position="324"/>
        <end position="600"/>
    </location>
</feature>
<feature type="region of interest" description="Disordered" evidence="2">
    <location>
        <begin position="493"/>
        <end position="516"/>
    </location>
</feature>
<feature type="compositionally biased region" description="Basic and acidic residues" evidence="2">
    <location>
        <begin position="13"/>
        <end position="25"/>
    </location>
</feature>
<reference evidence="4" key="1">
    <citation type="journal article" date="2014" name="Genome Biol. Evol.">
        <title>Gene Loss Rather Than Gene Gain Is Associated with a Host Jump from Monocots to Dicots in the Smut Fungus Melanopsichium pennsylvanicum.</title>
        <authorList>
            <person name="Sharma R."/>
            <person name="Mishra B."/>
            <person name="Runge F."/>
            <person name="Thines M."/>
        </authorList>
    </citation>
    <scope>NUCLEOTIDE SEQUENCE</scope>
    <source>
        <strain evidence="4">4</strain>
    </source>
</reference>
<dbReference type="InterPro" id="IPR029058">
    <property type="entry name" value="AB_hydrolase_fold"/>
</dbReference>
<name>A0A077RAW4_9BASI</name>
<dbReference type="GO" id="GO:0008239">
    <property type="term" value="F:dipeptidyl-peptidase activity"/>
    <property type="evidence" value="ECO:0007669"/>
    <property type="project" value="InterPro"/>
</dbReference>
<protein>
    <submittedName>
        <fullName evidence="4">X-pro dipeptidyl-peptidase c-terminal non-catalytic domain-containing protein</fullName>
    </submittedName>
</protein>
<dbReference type="Gene3D" id="2.60.120.260">
    <property type="entry name" value="Galactose-binding domain-like"/>
    <property type="match status" value="1"/>
</dbReference>
<dbReference type="InterPro" id="IPR050585">
    <property type="entry name" value="Xaa-Pro_dipeptidyl-ppase/CocE"/>
</dbReference>
<dbReference type="InterPro" id="IPR013736">
    <property type="entry name" value="Xaa-Pro_dipept_C"/>
</dbReference>
<dbReference type="SMART" id="SM00939">
    <property type="entry name" value="PepX_C"/>
    <property type="match status" value="1"/>
</dbReference>
<evidence type="ECO:0000313" key="4">
    <source>
        <dbReference type="EMBL" id="CDI56623.1"/>
    </source>
</evidence>
<evidence type="ECO:0000256" key="2">
    <source>
        <dbReference type="SAM" id="MobiDB-lite"/>
    </source>
</evidence>
<dbReference type="InterPro" id="IPR008979">
    <property type="entry name" value="Galactose-bd-like_sf"/>
</dbReference>
<dbReference type="Gene3D" id="1.10.3020.20">
    <property type="match status" value="1"/>
</dbReference>
<feature type="region of interest" description="Disordered" evidence="2">
    <location>
        <begin position="1"/>
        <end position="25"/>
    </location>
</feature>
<sequence>MPFNPIILPHPQAPEKDPRYDGDSKYSKTTLPAGWKLNDTARALDQDLVFEKNVPVKLRDGVTILVDIFRPNTGDEQKVPALLVWSPYGKTGRGFSTMSALAFLDAGILPGTYSGLEKFEGPDPAFWCPKGYAIINVDPRGSYDSEGVQSCVPDKQLVNDSYDTIEWLAVQPWCNGKIGSTGNSQLAMSQYWMGESQAPHLAALAPWEGLTDDYRSVIARGGIFNMKFAGAIFHLMCGRDRQRDLAAEINQPGQDGLFREHGRDMAATPSAIKVPLYVTAAVGSVIHMFGSILAWKKASSKDKWLRVHGGQEWWDYVQHQDELVRFFDRYLKDIPNGWEETPKVRYQLLEYGPQSNPKHVPYVPAEDFPPKEMREVQAYLGHDGLLSETKTDTIGSLSYDSGDAASVISFTWKPEHDVGVVGLPRIKFFTSNDTEQDFTVYIALRKLDSNGKLLFQYCWPLEDLQAVASAQGKPVPQSYDEVLDMNTSKCIGPTGQIRASRRKVRAPKAGDEEDNLSLPGWPYHPHDEEQLVPPGTVVEIETGIWPANIRINKGESLRLDLTPVNQEFVDLPFMVGKPTQSANKGKQTFFFGAKYDSYLVIPTIPL</sequence>
<dbReference type="Gene3D" id="3.40.50.1820">
    <property type="entry name" value="alpha/beta hydrolase"/>
    <property type="match status" value="1"/>
</dbReference>
<dbReference type="EMBL" id="HG529695">
    <property type="protein sequence ID" value="CDI56623.1"/>
    <property type="molecule type" value="Genomic_DNA"/>
</dbReference>
<dbReference type="PANTHER" id="PTHR43056">
    <property type="entry name" value="PEPTIDASE S9 PROLYL OLIGOPEPTIDASE"/>
    <property type="match status" value="1"/>
</dbReference>
<dbReference type="SUPFAM" id="SSF53474">
    <property type="entry name" value="alpha/beta-Hydrolases"/>
    <property type="match status" value="1"/>
</dbReference>